<comment type="caution">
    <text evidence="3">The sequence shown here is derived from an EMBL/GenBank/DDBJ whole genome shotgun (WGS) entry which is preliminary data.</text>
</comment>
<dbReference type="PANTHER" id="PTHR30615">
    <property type="entry name" value="UNCHARACTERIZED PROTEIN YJBQ-RELATED"/>
    <property type="match status" value="1"/>
</dbReference>
<dbReference type="SUPFAM" id="SSF111038">
    <property type="entry name" value="YjbQ-like"/>
    <property type="match status" value="1"/>
</dbReference>
<keyword evidence="4" id="KW-1185">Reference proteome</keyword>
<reference evidence="3 4" key="1">
    <citation type="journal article" date="2018" name="Genome Biol. Evol.">
        <title>Multiple Roots of Fruiting Body Formation in Amoebozoa.</title>
        <authorList>
            <person name="Hillmann F."/>
            <person name="Forbes G."/>
            <person name="Novohradska S."/>
            <person name="Ferling I."/>
            <person name="Riege K."/>
            <person name="Groth M."/>
            <person name="Westermann M."/>
            <person name="Marz M."/>
            <person name="Spaller T."/>
            <person name="Winckler T."/>
            <person name="Schaap P."/>
            <person name="Glockner G."/>
        </authorList>
    </citation>
    <scope>NUCLEOTIDE SEQUENCE [LARGE SCALE GENOMIC DNA]</scope>
    <source>
        <strain evidence="3 4">Jena</strain>
    </source>
</reference>
<dbReference type="OrthoDB" id="10255963at2759"/>
<evidence type="ECO:0000313" key="3">
    <source>
        <dbReference type="EMBL" id="PRP87533.1"/>
    </source>
</evidence>
<evidence type="ECO:0000256" key="1">
    <source>
        <dbReference type="ARBA" id="ARBA00005534"/>
    </source>
</evidence>
<keyword evidence="2" id="KW-0472">Membrane</keyword>
<dbReference type="Proteomes" id="UP000241769">
    <property type="component" value="Unassembled WGS sequence"/>
</dbReference>
<sequence>MWVQKIVTLPRHARGCHLVTSDFEKQLSEDLPRFKIGLANLFTSLTVNENYDSDVRKDLETSLNRLVPEDNKLYRHTIEGSDDMPAHVKNVLIGPSITIPITNGRFAFGTWQGIYLCEHRDSGGSRKNVLALTLQLLVQLYNTAVTLFVSPKQHFLSLRVLHQSASSEDPAKFWFLTSLGIELDVGLLVLLVVVEMCTRISRLSWFAPHPYHVIFFLPYDPHWST</sequence>
<dbReference type="PANTHER" id="PTHR30615:SF8">
    <property type="entry name" value="UPF0047 PROTEIN C4A8.02C"/>
    <property type="match status" value="1"/>
</dbReference>
<dbReference type="InterPro" id="IPR035917">
    <property type="entry name" value="YjbQ-like_sf"/>
</dbReference>
<evidence type="ECO:0000256" key="2">
    <source>
        <dbReference type="SAM" id="Phobius"/>
    </source>
</evidence>
<accession>A0A2P6NU85</accession>
<dbReference type="Gene3D" id="2.60.120.460">
    <property type="entry name" value="YjbQ-like"/>
    <property type="match status" value="1"/>
</dbReference>
<dbReference type="NCBIfam" id="TIGR00149">
    <property type="entry name" value="TIGR00149_YjbQ"/>
    <property type="match status" value="1"/>
</dbReference>
<dbReference type="InParanoid" id="A0A2P6NU85"/>
<keyword evidence="2" id="KW-0812">Transmembrane</keyword>
<proteinExistence type="inferred from homology"/>
<dbReference type="AlphaFoldDB" id="A0A2P6NU85"/>
<name>A0A2P6NU85_9EUKA</name>
<dbReference type="EMBL" id="MDYQ01000020">
    <property type="protein sequence ID" value="PRP87533.1"/>
    <property type="molecule type" value="Genomic_DNA"/>
</dbReference>
<dbReference type="PROSITE" id="PS01314">
    <property type="entry name" value="UPF0047"/>
    <property type="match status" value="1"/>
</dbReference>
<feature type="transmembrane region" description="Helical" evidence="2">
    <location>
        <begin position="173"/>
        <end position="194"/>
    </location>
</feature>
<dbReference type="InterPro" id="IPR001602">
    <property type="entry name" value="UPF0047_YjbQ-like"/>
</dbReference>
<dbReference type="STRING" id="1890364.A0A2P6NU85"/>
<organism evidence="3 4">
    <name type="scientific">Planoprotostelium fungivorum</name>
    <dbReference type="NCBI Taxonomy" id="1890364"/>
    <lineage>
        <taxon>Eukaryota</taxon>
        <taxon>Amoebozoa</taxon>
        <taxon>Evosea</taxon>
        <taxon>Variosea</taxon>
        <taxon>Cavosteliida</taxon>
        <taxon>Cavosteliaceae</taxon>
        <taxon>Planoprotostelium</taxon>
    </lineage>
</organism>
<protein>
    <submittedName>
        <fullName evidence="3">Uncharacterized protein</fullName>
    </submittedName>
</protein>
<dbReference type="Pfam" id="PF01894">
    <property type="entry name" value="YjbQ"/>
    <property type="match status" value="1"/>
</dbReference>
<feature type="transmembrane region" description="Helical" evidence="2">
    <location>
        <begin position="129"/>
        <end position="149"/>
    </location>
</feature>
<gene>
    <name evidence="3" type="ORF">PROFUN_00744</name>
</gene>
<keyword evidence="2" id="KW-1133">Transmembrane helix</keyword>
<comment type="similarity">
    <text evidence="1">Belongs to the UPF0047 family.</text>
</comment>
<evidence type="ECO:0000313" key="4">
    <source>
        <dbReference type="Proteomes" id="UP000241769"/>
    </source>
</evidence>